<name>A0A937R9W6_9ACTN</name>
<dbReference type="Proteomes" id="UP000604475">
    <property type="component" value="Unassembled WGS sequence"/>
</dbReference>
<proteinExistence type="predicted"/>
<dbReference type="RefSeq" id="WP_203003855.1">
    <property type="nucleotide sequence ID" value="NZ_JADWYU010000027.1"/>
</dbReference>
<gene>
    <name evidence="2" type="ORF">I7412_05175</name>
</gene>
<accession>A0A937R9W6</accession>
<evidence type="ECO:0000256" key="1">
    <source>
        <dbReference type="SAM" id="MobiDB-lite"/>
    </source>
</evidence>
<feature type="region of interest" description="Disordered" evidence="1">
    <location>
        <begin position="48"/>
        <end position="74"/>
    </location>
</feature>
<evidence type="ECO:0000313" key="2">
    <source>
        <dbReference type="EMBL" id="MBL7626570.1"/>
    </source>
</evidence>
<reference evidence="2" key="1">
    <citation type="submission" date="2020-12" db="EMBL/GenBank/DDBJ databases">
        <title>Genomic characterization of non-nitrogen-fixing Frankia strains.</title>
        <authorList>
            <person name="Carlos-Shanley C."/>
            <person name="Guerra T."/>
            <person name="Hahn D."/>
        </authorList>
    </citation>
    <scope>NUCLEOTIDE SEQUENCE</scope>
    <source>
        <strain evidence="2">CN6</strain>
    </source>
</reference>
<dbReference type="AlphaFoldDB" id="A0A937R9W6"/>
<protein>
    <submittedName>
        <fullName evidence="2">Uncharacterized protein</fullName>
    </submittedName>
</protein>
<dbReference type="EMBL" id="JAEACQ010000143">
    <property type="protein sequence ID" value="MBL7626570.1"/>
    <property type="molecule type" value="Genomic_DNA"/>
</dbReference>
<evidence type="ECO:0000313" key="3">
    <source>
        <dbReference type="Proteomes" id="UP000604475"/>
    </source>
</evidence>
<organism evidence="2 3">
    <name type="scientific">Frankia nepalensis</name>
    <dbReference type="NCBI Taxonomy" id="1836974"/>
    <lineage>
        <taxon>Bacteria</taxon>
        <taxon>Bacillati</taxon>
        <taxon>Actinomycetota</taxon>
        <taxon>Actinomycetes</taxon>
        <taxon>Frankiales</taxon>
        <taxon>Frankiaceae</taxon>
        <taxon>Frankia</taxon>
    </lineage>
</organism>
<comment type="caution">
    <text evidence="2">The sequence shown here is derived from an EMBL/GenBank/DDBJ whole genome shotgun (WGS) entry which is preliminary data.</text>
</comment>
<sequence>MTAADEPTHPHETDAVRRWLTEQLARAPEPTDTMAAIIVHVLASMIVTTPRDEPPEPHSTTENSPGPPSTDDHP</sequence>
<keyword evidence="3" id="KW-1185">Reference proteome</keyword>